<sequence length="101" mass="11378">MTQIASFIGYDSNIDSLVASSNWCTNLHPYTFINIASFVASFVASFDKPLPLPTYLALLVRSRAKDQNTVPTISTIIHHFHSFCIIVFLHTSTSHRQKINH</sequence>
<proteinExistence type="predicted"/>
<reference evidence="1" key="2">
    <citation type="submission" date="2007-03" db="EMBL/GenBank/DDBJ databases">
        <authorList>
            <consortium name="The International Medicago Genome Annotation Group"/>
        </authorList>
    </citation>
    <scope>NUCLEOTIDE SEQUENCE</scope>
</reference>
<protein>
    <submittedName>
        <fullName evidence="1">Uncharacterized protein</fullName>
    </submittedName>
</protein>
<dbReference type="AlphaFoldDB" id="A2Q2X2"/>
<gene>
    <name evidence="1" type="ORF">MtrDRAFT_AC152185g44v2</name>
</gene>
<reference evidence="1" key="1">
    <citation type="submission" date="2004-10" db="EMBL/GenBank/DDBJ databases">
        <authorList>
            <person name="Town C.D."/>
        </authorList>
    </citation>
    <scope>NUCLEOTIDE SEQUENCE</scope>
</reference>
<evidence type="ECO:0000313" key="1">
    <source>
        <dbReference type="EMBL" id="ABN07972.1"/>
    </source>
</evidence>
<organism evidence="1">
    <name type="scientific">Medicago truncatula</name>
    <name type="common">Barrel medic</name>
    <name type="synonym">Medicago tribuloides</name>
    <dbReference type="NCBI Taxonomy" id="3880"/>
    <lineage>
        <taxon>Eukaryota</taxon>
        <taxon>Viridiplantae</taxon>
        <taxon>Streptophyta</taxon>
        <taxon>Embryophyta</taxon>
        <taxon>Tracheophyta</taxon>
        <taxon>Spermatophyta</taxon>
        <taxon>Magnoliopsida</taxon>
        <taxon>eudicotyledons</taxon>
        <taxon>Gunneridae</taxon>
        <taxon>Pentapetalae</taxon>
        <taxon>rosids</taxon>
        <taxon>fabids</taxon>
        <taxon>Fabales</taxon>
        <taxon>Fabaceae</taxon>
        <taxon>Papilionoideae</taxon>
        <taxon>50 kb inversion clade</taxon>
        <taxon>NPAAA clade</taxon>
        <taxon>Hologalegina</taxon>
        <taxon>IRL clade</taxon>
        <taxon>Trifolieae</taxon>
        <taxon>Medicago</taxon>
    </lineage>
</organism>
<accession>A2Q2X2</accession>
<dbReference type="EMBL" id="AC152185">
    <property type="protein sequence ID" value="ABN07972.1"/>
    <property type="molecule type" value="Genomic_DNA"/>
</dbReference>
<name>A2Q2X2_MEDTR</name>